<organism evidence="3 4">
    <name type="scientific">Metamycoplasma subdolum</name>
    <dbReference type="NCBI Taxonomy" id="92407"/>
    <lineage>
        <taxon>Bacteria</taxon>
        <taxon>Bacillati</taxon>
        <taxon>Mycoplasmatota</taxon>
        <taxon>Mycoplasmoidales</taxon>
        <taxon>Metamycoplasmataceae</taxon>
        <taxon>Metamycoplasma</taxon>
    </lineage>
</organism>
<evidence type="ECO:0008006" key="5">
    <source>
        <dbReference type="Google" id="ProtNLM"/>
    </source>
</evidence>
<keyword evidence="2" id="KW-1133">Transmembrane helix</keyword>
<comment type="caution">
    <text evidence="3">The sequence shown here is derived from an EMBL/GenBank/DDBJ whole genome shotgun (WGS) entry which is preliminary data.</text>
</comment>
<protein>
    <recommendedName>
        <fullName evidence="5">DUF5652 domain-containing protein</fullName>
    </recommendedName>
</protein>
<feature type="transmembrane region" description="Helical" evidence="2">
    <location>
        <begin position="21"/>
        <end position="41"/>
    </location>
</feature>
<dbReference type="AlphaFoldDB" id="A0A3M0A893"/>
<dbReference type="Proteomes" id="UP000267246">
    <property type="component" value="Unassembled WGS sequence"/>
</dbReference>
<accession>A0A3M0A893</accession>
<evidence type="ECO:0000256" key="2">
    <source>
        <dbReference type="SAM" id="Phobius"/>
    </source>
</evidence>
<feature type="transmembrane region" description="Helical" evidence="2">
    <location>
        <begin position="61"/>
        <end position="81"/>
    </location>
</feature>
<keyword evidence="4" id="KW-1185">Reference proteome</keyword>
<evidence type="ECO:0000313" key="4">
    <source>
        <dbReference type="Proteomes" id="UP000267246"/>
    </source>
</evidence>
<name>A0A3M0A893_9BACT</name>
<keyword evidence="2" id="KW-0472">Membrane</keyword>
<evidence type="ECO:0000256" key="1">
    <source>
        <dbReference type="SAM" id="MobiDB-lite"/>
    </source>
</evidence>
<gene>
    <name evidence="3" type="ORF">JN00_0095</name>
</gene>
<reference evidence="3 4" key="1">
    <citation type="submission" date="2018-10" db="EMBL/GenBank/DDBJ databases">
        <title>Genomic Encyclopedia of Archaeal and Bacterial Type Strains, Phase II (KMG-II): from individual species to whole genera.</title>
        <authorList>
            <person name="Goeker M."/>
        </authorList>
    </citation>
    <scope>NUCLEOTIDE SEQUENCE [LARGE SCALE GENOMIC DNA]</scope>
    <source>
        <strain evidence="3 4">ATCC 29870</strain>
    </source>
</reference>
<feature type="compositionally biased region" description="Polar residues" evidence="1">
    <location>
        <begin position="166"/>
        <end position="177"/>
    </location>
</feature>
<dbReference type="EMBL" id="REFI01000005">
    <property type="protein sequence ID" value="RMA79048.1"/>
    <property type="molecule type" value="Genomic_DNA"/>
</dbReference>
<dbReference type="RefSeq" id="WP_121940590.1">
    <property type="nucleotide sequence ID" value="NZ_CP137846.1"/>
</dbReference>
<proteinExistence type="predicted"/>
<evidence type="ECO:0000313" key="3">
    <source>
        <dbReference type="EMBL" id="RMA79048.1"/>
    </source>
</evidence>
<keyword evidence="2" id="KW-0812">Transmembrane</keyword>
<feature type="transmembrane region" description="Helical" evidence="2">
    <location>
        <begin position="93"/>
        <end position="116"/>
    </location>
</feature>
<sequence length="177" mass="20834">MQEVLNQPNMQIKEPKKQRKAFYIVFIVFLAISLLFKPWILASFLGLVQNDKIEYMWEYTLIGMAIMWLIVEFSFWIICIVESSRLKDKIPMILIILYIINPAGNILAIIGSSLAIHDAKKEEKKNMQPNFQFPFNYQQTNNMPNNQTFNNRQNPNLDEWKEFKNNSDNSTPPKNQT</sequence>
<feature type="region of interest" description="Disordered" evidence="1">
    <location>
        <begin position="141"/>
        <end position="177"/>
    </location>
</feature>
<feature type="compositionally biased region" description="Low complexity" evidence="1">
    <location>
        <begin position="141"/>
        <end position="156"/>
    </location>
</feature>